<accession>A0A4S8LWN6</accession>
<proteinExistence type="predicted"/>
<gene>
    <name evidence="1" type="ORF">K435DRAFT_860938</name>
</gene>
<dbReference type="Proteomes" id="UP000297245">
    <property type="component" value="Unassembled WGS sequence"/>
</dbReference>
<evidence type="ECO:0000313" key="1">
    <source>
        <dbReference type="EMBL" id="THU94027.1"/>
    </source>
</evidence>
<organism evidence="1 2">
    <name type="scientific">Dendrothele bispora (strain CBS 962.96)</name>
    <dbReference type="NCBI Taxonomy" id="1314807"/>
    <lineage>
        <taxon>Eukaryota</taxon>
        <taxon>Fungi</taxon>
        <taxon>Dikarya</taxon>
        <taxon>Basidiomycota</taxon>
        <taxon>Agaricomycotina</taxon>
        <taxon>Agaricomycetes</taxon>
        <taxon>Agaricomycetidae</taxon>
        <taxon>Agaricales</taxon>
        <taxon>Agaricales incertae sedis</taxon>
        <taxon>Dendrothele</taxon>
    </lineage>
</organism>
<dbReference type="AlphaFoldDB" id="A0A4S8LWN6"/>
<name>A0A4S8LWN6_DENBC</name>
<evidence type="ECO:0000313" key="2">
    <source>
        <dbReference type="Proteomes" id="UP000297245"/>
    </source>
</evidence>
<protein>
    <submittedName>
        <fullName evidence="1">Uncharacterized protein</fullName>
    </submittedName>
</protein>
<dbReference type="EMBL" id="ML179233">
    <property type="protein sequence ID" value="THU94027.1"/>
    <property type="molecule type" value="Genomic_DNA"/>
</dbReference>
<sequence>MPRFNGSASYFTPGNTRLVEVNHQNPNVNAQITLGLFCPFRGHLILFITWRHGGAVAFPNAGQLVSLEATTLYNLGHAWQGLPQNPPIPVNPFVVPPPILPVAAGVYILHYPWRYRIRLRPAAILAGFTGFTTYHAKTGAPKHFTGFDLLVQIQDSMLRSLTLETVPSLARNPNLVNAPKRTFHFSWSTKFVAGALKWAASVENQLGINNETRVTIPLDPSPRRFSSYLHS</sequence>
<keyword evidence="2" id="KW-1185">Reference proteome</keyword>
<reference evidence="1 2" key="1">
    <citation type="journal article" date="2019" name="Nat. Ecol. Evol.">
        <title>Megaphylogeny resolves global patterns of mushroom evolution.</title>
        <authorList>
            <person name="Varga T."/>
            <person name="Krizsan K."/>
            <person name="Foldi C."/>
            <person name="Dima B."/>
            <person name="Sanchez-Garcia M."/>
            <person name="Sanchez-Ramirez S."/>
            <person name="Szollosi G.J."/>
            <person name="Szarkandi J.G."/>
            <person name="Papp V."/>
            <person name="Albert L."/>
            <person name="Andreopoulos W."/>
            <person name="Angelini C."/>
            <person name="Antonin V."/>
            <person name="Barry K.W."/>
            <person name="Bougher N.L."/>
            <person name="Buchanan P."/>
            <person name="Buyck B."/>
            <person name="Bense V."/>
            <person name="Catcheside P."/>
            <person name="Chovatia M."/>
            <person name="Cooper J."/>
            <person name="Damon W."/>
            <person name="Desjardin D."/>
            <person name="Finy P."/>
            <person name="Geml J."/>
            <person name="Haridas S."/>
            <person name="Hughes K."/>
            <person name="Justo A."/>
            <person name="Karasinski D."/>
            <person name="Kautmanova I."/>
            <person name="Kiss B."/>
            <person name="Kocsube S."/>
            <person name="Kotiranta H."/>
            <person name="LaButti K.M."/>
            <person name="Lechner B.E."/>
            <person name="Liimatainen K."/>
            <person name="Lipzen A."/>
            <person name="Lukacs Z."/>
            <person name="Mihaltcheva S."/>
            <person name="Morgado L.N."/>
            <person name="Niskanen T."/>
            <person name="Noordeloos M.E."/>
            <person name="Ohm R.A."/>
            <person name="Ortiz-Santana B."/>
            <person name="Ovrebo C."/>
            <person name="Racz N."/>
            <person name="Riley R."/>
            <person name="Savchenko A."/>
            <person name="Shiryaev A."/>
            <person name="Soop K."/>
            <person name="Spirin V."/>
            <person name="Szebenyi C."/>
            <person name="Tomsovsky M."/>
            <person name="Tulloss R.E."/>
            <person name="Uehling J."/>
            <person name="Grigoriev I.V."/>
            <person name="Vagvolgyi C."/>
            <person name="Papp T."/>
            <person name="Martin F.M."/>
            <person name="Miettinen O."/>
            <person name="Hibbett D.S."/>
            <person name="Nagy L.G."/>
        </authorList>
    </citation>
    <scope>NUCLEOTIDE SEQUENCE [LARGE SCALE GENOMIC DNA]</scope>
    <source>
        <strain evidence="1 2">CBS 962.96</strain>
    </source>
</reference>